<dbReference type="RefSeq" id="WP_056934400.1">
    <property type="nucleotide sequence ID" value="NZ_CP013050.1"/>
</dbReference>
<dbReference type="Gene3D" id="3.40.1280.10">
    <property type="match status" value="1"/>
</dbReference>
<keyword evidence="2 6" id="KW-0489">Methyltransferase</keyword>
<evidence type="ECO:0000259" key="5">
    <source>
        <dbReference type="Pfam" id="PF00588"/>
    </source>
</evidence>
<sequence length="248" mass="28716">MKVAVILVEPEYQMNIGFVARAMKNFGVKELILVNPPELRSEAYKFAMHAKDVLENAKIVKTVDEALKIVDVAVGTTGISGKVYLPERTPISPEEFAKRAFLYGGKIGIFFGRESKGLSNEELEKMDFTVTIPTSEEYPVMNLSHAVAVVLYEIYKQRVKAEISTEENRHLRKATREEKDILVKYWSELLETLNYPKDPIRRKYFTIMFRRVIGRSFIYAREIYSLYGPLRLAIEKIKRCENDKHREV</sequence>
<dbReference type="InterPro" id="IPR001537">
    <property type="entry name" value="SpoU_MeTrfase"/>
</dbReference>
<keyword evidence="3 6" id="KW-0808">Transferase</keyword>
<dbReference type="PANTHER" id="PTHR42786:SF2">
    <property type="entry name" value="TRNA (CYTIDINE_URIDINE-2'-O-)-METHYLTRANSFERASE TRMJ"/>
    <property type="match status" value="1"/>
</dbReference>
<dbReference type="InterPro" id="IPR029028">
    <property type="entry name" value="Alpha/beta_knot_MTases"/>
</dbReference>
<evidence type="ECO:0000313" key="6">
    <source>
        <dbReference type="EMBL" id="ALM75906.1"/>
    </source>
</evidence>
<dbReference type="GO" id="GO:0005829">
    <property type="term" value="C:cytosol"/>
    <property type="evidence" value="ECO:0007669"/>
    <property type="project" value="TreeGrafter"/>
</dbReference>
<reference evidence="6 7" key="1">
    <citation type="journal article" date="2016" name="Genome Announc.">
        <title>Complete genome sequence of the hyperthermophilic and piezophilic archaeon Thermococcus barophilus Ch5, capable of growth at the expense of hydrogenogenesis from carbon monoxide and formate.</title>
        <authorList>
            <person name="Oger P."/>
            <person name="Sokolova T.G."/>
            <person name="Kozhevnikova D.A."/>
            <person name="Taranov E.A."/>
            <person name="Vannier P."/>
            <person name="Lee H.S."/>
            <person name="Kwon K.K."/>
            <person name="Kang S.G."/>
            <person name="Lee J.H."/>
            <person name="Bonch-Osmolovskaya E.A."/>
            <person name="Lebedinsky A.V."/>
        </authorList>
    </citation>
    <scope>NUCLEOTIDE SEQUENCE [LARGE SCALE GENOMIC DNA]</scope>
    <source>
        <strain evidence="7">Ch5</strain>
    </source>
</reference>
<evidence type="ECO:0000256" key="4">
    <source>
        <dbReference type="ARBA" id="ARBA00022691"/>
    </source>
</evidence>
<dbReference type="EMBL" id="CP013050">
    <property type="protein sequence ID" value="ALM75906.1"/>
    <property type="molecule type" value="Genomic_DNA"/>
</dbReference>
<dbReference type="PATRIC" id="fig|55802.8.peg.1983"/>
<accession>A0A0S1XDS9</accession>
<dbReference type="CDD" id="cd18093">
    <property type="entry name" value="SpoU-like_TrmJ"/>
    <property type="match status" value="1"/>
</dbReference>
<dbReference type="Pfam" id="PF00588">
    <property type="entry name" value="SpoU_methylase"/>
    <property type="match status" value="1"/>
</dbReference>
<dbReference type="InterPro" id="IPR029026">
    <property type="entry name" value="tRNA_m1G_MTases_N"/>
</dbReference>
<dbReference type="PANTHER" id="PTHR42786">
    <property type="entry name" value="TRNA/RRNA METHYLTRANSFERASE"/>
    <property type="match status" value="1"/>
</dbReference>
<organism evidence="6 7">
    <name type="scientific">Thermococcus barophilus</name>
    <dbReference type="NCBI Taxonomy" id="55802"/>
    <lineage>
        <taxon>Archaea</taxon>
        <taxon>Methanobacteriati</taxon>
        <taxon>Methanobacteriota</taxon>
        <taxon>Thermococci</taxon>
        <taxon>Thermococcales</taxon>
        <taxon>Thermococcaceae</taxon>
        <taxon>Thermococcus</taxon>
    </lineage>
</organism>
<evidence type="ECO:0000256" key="3">
    <source>
        <dbReference type="ARBA" id="ARBA00022679"/>
    </source>
</evidence>
<evidence type="ECO:0000313" key="7">
    <source>
        <dbReference type="Proteomes" id="UP000066042"/>
    </source>
</evidence>
<dbReference type="NCBIfam" id="TIGR00050">
    <property type="entry name" value="rRNA_methyl_1"/>
    <property type="match status" value="1"/>
</dbReference>
<keyword evidence="4" id="KW-0949">S-adenosyl-L-methionine</keyword>
<dbReference type="PIRSF" id="PIRSF004808">
    <property type="entry name" value="LasT"/>
    <property type="match status" value="1"/>
</dbReference>
<dbReference type="GO" id="GO:0002128">
    <property type="term" value="P:tRNA nucleoside ribose methylation"/>
    <property type="evidence" value="ECO:0007669"/>
    <property type="project" value="TreeGrafter"/>
</dbReference>
<dbReference type="GO" id="GO:0008173">
    <property type="term" value="F:RNA methyltransferase activity"/>
    <property type="evidence" value="ECO:0007669"/>
    <property type="project" value="InterPro"/>
</dbReference>
<name>A0A0S1XDS9_THEBA</name>
<dbReference type="STRING" id="55802.TBCH5v1_2003"/>
<dbReference type="AlphaFoldDB" id="A0A0S1XDS9"/>
<comment type="similarity">
    <text evidence="1">Belongs to the class IV-like SAM-binding methyltransferase superfamily. RNA methyltransferase TrmH family.</text>
</comment>
<dbReference type="InterPro" id="IPR004384">
    <property type="entry name" value="RNA_MeTrfase_TrmJ/LasT"/>
</dbReference>
<dbReference type="GeneID" id="26137233"/>
<feature type="domain" description="tRNA/rRNA methyltransferase SpoU type" evidence="5">
    <location>
        <begin position="3"/>
        <end position="152"/>
    </location>
</feature>
<evidence type="ECO:0000256" key="1">
    <source>
        <dbReference type="ARBA" id="ARBA00007228"/>
    </source>
</evidence>
<gene>
    <name evidence="6" type="ORF">TBCH5v1_2003</name>
</gene>
<dbReference type="SUPFAM" id="SSF75217">
    <property type="entry name" value="alpha/beta knot"/>
    <property type="match status" value="1"/>
</dbReference>
<dbReference type="Proteomes" id="UP000066042">
    <property type="component" value="Chromosome"/>
</dbReference>
<evidence type="ECO:0000256" key="2">
    <source>
        <dbReference type="ARBA" id="ARBA00022603"/>
    </source>
</evidence>
<proteinExistence type="inferred from homology"/>
<dbReference type="GO" id="GO:0003723">
    <property type="term" value="F:RNA binding"/>
    <property type="evidence" value="ECO:0007669"/>
    <property type="project" value="InterPro"/>
</dbReference>
<protein>
    <submittedName>
        <fullName evidence="6">RNA methyltransferase TrmH, group 1</fullName>
    </submittedName>
</protein>